<evidence type="ECO:0000313" key="10">
    <source>
        <dbReference type="Proteomes" id="UP000000759"/>
    </source>
</evidence>
<dbReference type="GeneID" id="7196223"/>
<dbReference type="KEGG" id="pti:PHATRDRAFT_8810"/>
<dbReference type="Gene3D" id="2.70.20.10">
    <property type="entry name" value="Topoisomerase I, domain 3"/>
    <property type="match status" value="1"/>
</dbReference>
<organism evidence="9 10">
    <name type="scientific">Phaeodactylum tricornutum (strain CCAP 1055/1)</name>
    <dbReference type="NCBI Taxonomy" id="556484"/>
    <lineage>
        <taxon>Eukaryota</taxon>
        <taxon>Sar</taxon>
        <taxon>Stramenopiles</taxon>
        <taxon>Ochrophyta</taxon>
        <taxon>Bacillariophyta</taxon>
        <taxon>Bacillariophyceae</taxon>
        <taxon>Bacillariophycidae</taxon>
        <taxon>Naviculales</taxon>
        <taxon>Phaeodactylaceae</taxon>
        <taxon>Phaeodactylum</taxon>
    </lineage>
</organism>
<feature type="non-terminal residue" evidence="9">
    <location>
        <position position="1"/>
    </location>
</feature>
<comment type="function">
    <text evidence="7">Introduces a single-strand break via transesterification at a target site in duplex DNA. Releases the supercoiling and torsional tension of DNA introduced during the DNA replication and transcription by transiently cleaving and rejoining one strand of the DNA duplex. The scissile phosphodiester is attacked by the catalytic tyrosine of the enzyme, resulting in the formation of a DNA-(5'-phosphotyrosyl)-enzyme intermediate and the expulsion of a 3'-OH DNA strand.</text>
</comment>
<dbReference type="InterPro" id="IPR034144">
    <property type="entry name" value="TOPRIM_TopoIII"/>
</dbReference>
<comment type="catalytic activity">
    <reaction evidence="1 7">
        <text>ATP-independent breakage of single-stranded DNA, followed by passage and rejoining.</text>
        <dbReference type="EC" id="5.6.2.1"/>
    </reaction>
</comment>
<evidence type="ECO:0000256" key="6">
    <source>
        <dbReference type="ARBA" id="ARBA00023235"/>
    </source>
</evidence>
<evidence type="ECO:0000259" key="8">
    <source>
        <dbReference type="PROSITE" id="PS52039"/>
    </source>
</evidence>
<dbReference type="PaxDb" id="2850-Phatr8810"/>
<dbReference type="Pfam" id="PF01751">
    <property type="entry name" value="Toprim"/>
    <property type="match status" value="1"/>
</dbReference>
<dbReference type="Proteomes" id="UP000000759">
    <property type="component" value="Chromosome 1"/>
</dbReference>
<dbReference type="Gene3D" id="1.10.290.10">
    <property type="entry name" value="Topoisomerase I, domain 4"/>
    <property type="match status" value="1"/>
</dbReference>
<dbReference type="GO" id="GO:0006281">
    <property type="term" value="P:DNA repair"/>
    <property type="evidence" value="ECO:0007669"/>
    <property type="project" value="TreeGrafter"/>
</dbReference>
<evidence type="ECO:0000256" key="5">
    <source>
        <dbReference type="ARBA" id="ARBA00023125"/>
    </source>
</evidence>
<dbReference type="GO" id="GO:0003917">
    <property type="term" value="F:DNA topoisomerase type I (single strand cut, ATP-independent) activity"/>
    <property type="evidence" value="ECO:0007669"/>
    <property type="project" value="UniProtKB-EC"/>
</dbReference>
<dbReference type="InterPro" id="IPR013824">
    <property type="entry name" value="Topo_IA_cen_sub1"/>
</dbReference>
<dbReference type="Gene3D" id="3.40.50.140">
    <property type="match status" value="1"/>
</dbReference>
<dbReference type="FunFam" id="1.10.290.10:FF:000001">
    <property type="entry name" value="DNA topoisomerase"/>
    <property type="match status" value="1"/>
</dbReference>
<dbReference type="GO" id="GO:0006265">
    <property type="term" value="P:DNA topological change"/>
    <property type="evidence" value="ECO:0007669"/>
    <property type="project" value="InterPro"/>
</dbReference>
<evidence type="ECO:0000256" key="1">
    <source>
        <dbReference type="ARBA" id="ARBA00000213"/>
    </source>
</evidence>
<dbReference type="EC" id="5.6.2.1" evidence="3 7"/>
<evidence type="ECO:0000256" key="2">
    <source>
        <dbReference type="ARBA" id="ARBA00009446"/>
    </source>
</evidence>
<dbReference type="AlphaFoldDB" id="B7FQA8"/>
<proteinExistence type="inferred from homology"/>
<dbReference type="InterPro" id="IPR003601">
    <property type="entry name" value="Topo_IA_2"/>
</dbReference>
<dbReference type="PROSITE" id="PS00396">
    <property type="entry name" value="TOPO_IA_1"/>
    <property type="match status" value="1"/>
</dbReference>
<keyword evidence="5 7" id="KW-0238">DNA-binding</keyword>
<dbReference type="InterPro" id="IPR013826">
    <property type="entry name" value="Topo_IA_cen_sub3"/>
</dbReference>
<name>B7FQA8_PHATC</name>
<dbReference type="PROSITE" id="PS52039">
    <property type="entry name" value="TOPO_IA_2"/>
    <property type="match status" value="1"/>
</dbReference>
<evidence type="ECO:0000256" key="3">
    <source>
        <dbReference type="ARBA" id="ARBA00012891"/>
    </source>
</evidence>
<keyword evidence="4 7" id="KW-0799">Topoisomerase</keyword>
<evidence type="ECO:0000313" key="9">
    <source>
        <dbReference type="EMBL" id="EEC51828.1"/>
    </source>
</evidence>
<dbReference type="OrthoDB" id="430051at2759"/>
<dbReference type="InterPro" id="IPR013825">
    <property type="entry name" value="Topo_IA_cen_sub2"/>
</dbReference>
<dbReference type="InterPro" id="IPR013497">
    <property type="entry name" value="Topo_IA_cen"/>
</dbReference>
<evidence type="ECO:0000256" key="4">
    <source>
        <dbReference type="ARBA" id="ARBA00023029"/>
    </source>
</evidence>
<dbReference type="CDD" id="cd03362">
    <property type="entry name" value="TOPRIM_TopoIA_TopoIII"/>
    <property type="match status" value="1"/>
</dbReference>
<dbReference type="InterPro" id="IPR023405">
    <property type="entry name" value="Topo_IA_core_domain"/>
</dbReference>
<protein>
    <recommendedName>
        <fullName evidence="3 7">DNA topoisomerase</fullName>
        <ecNumber evidence="3 7">5.6.2.1</ecNumber>
    </recommendedName>
</protein>
<dbReference type="STRING" id="556484.B7FQA8"/>
<dbReference type="SMART" id="SM00437">
    <property type="entry name" value="TOP1Ac"/>
    <property type="match status" value="1"/>
</dbReference>
<reference evidence="9 10" key="1">
    <citation type="journal article" date="2008" name="Nature">
        <title>The Phaeodactylum genome reveals the evolutionary history of diatom genomes.</title>
        <authorList>
            <person name="Bowler C."/>
            <person name="Allen A.E."/>
            <person name="Badger J.H."/>
            <person name="Grimwood J."/>
            <person name="Jabbari K."/>
            <person name="Kuo A."/>
            <person name="Maheswari U."/>
            <person name="Martens C."/>
            <person name="Maumus F."/>
            <person name="Otillar R.P."/>
            <person name="Rayko E."/>
            <person name="Salamov A."/>
            <person name="Vandepoele K."/>
            <person name="Beszteri B."/>
            <person name="Gruber A."/>
            <person name="Heijde M."/>
            <person name="Katinka M."/>
            <person name="Mock T."/>
            <person name="Valentin K."/>
            <person name="Verret F."/>
            <person name="Berges J.A."/>
            <person name="Brownlee C."/>
            <person name="Cadoret J.P."/>
            <person name="Chiovitti A."/>
            <person name="Choi C.J."/>
            <person name="Coesel S."/>
            <person name="De Martino A."/>
            <person name="Detter J.C."/>
            <person name="Durkin C."/>
            <person name="Falciatore A."/>
            <person name="Fournet J."/>
            <person name="Haruta M."/>
            <person name="Huysman M.J."/>
            <person name="Jenkins B.D."/>
            <person name="Jiroutova K."/>
            <person name="Jorgensen R.E."/>
            <person name="Joubert Y."/>
            <person name="Kaplan A."/>
            <person name="Kroger N."/>
            <person name="Kroth P.G."/>
            <person name="La Roche J."/>
            <person name="Lindquist E."/>
            <person name="Lommer M."/>
            <person name="Martin-Jezequel V."/>
            <person name="Lopez P.J."/>
            <person name="Lucas S."/>
            <person name="Mangogna M."/>
            <person name="McGinnis K."/>
            <person name="Medlin L.K."/>
            <person name="Montsant A."/>
            <person name="Oudot-Le Secq M.P."/>
            <person name="Napoli C."/>
            <person name="Obornik M."/>
            <person name="Parker M.S."/>
            <person name="Petit J.L."/>
            <person name="Porcel B.M."/>
            <person name="Poulsen N."/>
            <person name="Robison M."/>
            <person name="Rychlewski L."/>
            <person name="Rynearson T.A."/>
            <person name="Schmutz J."/>
            <person name="Shapiro H."/>
            <person name="Siaut M."/>
            <person name="Stanley M."/>
            <person name="Sussman M.R."/>
            <person name="Taylor A.R."/>
            <person name="Vardi A."/>
            <person name="von Dassow P."/>
            <person name="Vyverman W."/>
            <person name="Willis A."/>
            <person name="Wyrwicz L.S."/>
            <person name="Rokhsar D.S."/>
            <person name="Weissenbach J."/>
            <person name="Armbrust E.V."/>
            <person name="Green B.R."/>
            <person name="Van de Peer Y."/>
            <person name="Grigoriev I.V."/>
        </authorList>
    </citation>
    <scope>NUCLEOTIDE SEQUENCE [LARGE SCALE GENOMIC DNA]</scope>
    <source>
        <strain evidence="9 10">CCAP 1055/1</strain>
    </source>
</reference>
<feature type="domain" description="Topo IA-type catalytic" evidence="8">
    <location>
        <begin position="176"/>
        <end position="601"/>
    </location>
</feature>
<dbReference type="InterPro" id="IPR023406">
    <property type="entry name" value="Topo_IA_AS"/>
</dbReference>
<dbReference type="SMART" id="SM00436">
    <property type="entry name" value="TOP1Bc"/>
    <property type="match status" value="1"/>
</dbReference>
<dbReference type="Gene3D" id="1.10.460.10">
    <property type="entry name" value="Topoisomerase I, domain 2"/>
    <property type="match status" value="1"/>
</dbReference>
<dbReference type="InParanoid" id="B7FQA8"/>
<dbReference type="GO" id="GO:0003677">
    <property type="term" value="F:DNA binding"/>
    <property type="evidence" value="ECO:0007669"/>
    <property type="project" value="UniProtKB-KW"/>
</dbReference>
<dbReference type="Pfam" id="PF23546">
    <property type="entry name" value="Zn_ribbon_TOP3B"/>
    <property type="match status" value="1"/>
</dbReference>
<dbReference type="InterPro" id="IPR056452">
    <property type="entry name" value="Zn_ribbon_TOP3B"/>
</dbReference>
<dbReference type="SUPFAM" id="SSF56712">
    <property type="entry name" value="Prokaryotic type I DNA topoisomerase"/>
    <property type="match status" value="1"/>
</dbReference>
<feature type="non-terminal residue" evidence="9">
    <location>
        <position position="868"/>
    </location>
</feature>
<dbReference type="eggNOG" id="KOG1957">
    <property type="taxonomic scope" value="Eukaryota"/>
</dbReference>
<sequence length="868" mass="96652">ITILHVAEKPSIAQAIAHGLASAEGKSSNPSMRSKSLPVYELSNGISFPKAPHAKHFQHKITSVAGHVFNVDFPEKYQSWDSVDPAELFEAPIVRKPCKSSVVRHLEDEARGVHFIVLWMDCDREGENINFEVLDCCMHVMKSGGSSNFDRVYRAYFSAINPSDIQKAYNSLGKPDKNQALSVDARQELDLKVGIAFSRYQTRYFQGRYGDLNSAVLSYGPCQTPTLGFCVQRYIDIQTFKPEPYWVLELAVMKRGRSLRALWGSGRSFNKNKVEKLLLEALESGPFAKVTSVVAKDKKQGRPIPLNTVALLKACSKALGIGPHATLQTAERLYLSGYLSYPRTESSAYPKSFDIYGTLQQQSSDVRWGSYVRELLREGPNKSRGGIDMGDHPPITPCRATRAGELSGDMARVYDLVVRHFIASVSQDAVWRSTQIDFAIEALGEKGVFTLRGKEPVSPGFLAVLLHTEYGEENIEVSVVPGTTVRANLGIKEKMTTPPTYLTESELISLMEKNGIGTDASISTHIENVQKRNYVALESGRRLVPSKLGIVLAQGYHQIDSSLVLPRVRSDIEDECNKIAKGLLSKDIVVQKAIDLFRNKFDSFVNNISKMDVLFSTSFSKLEDVGKPFTRCGLTRRYLQFIEGPPPRLYNKWTETVYPLPSGGIVKQWTGRVCSVENCNFELCLFSVGNPQRTFPLCPRCFNDSKWSLDADELPQDPTDTEDEQKEKQITSIAGKRLVLECPLPDEHPSIEELTVSTDPESDGVLILDPHMGPKWRLVSTRDPIIVYMPKGIEKITVLNKKDEALGVHLMQVDFKAGDSPFPDGELKYTSCFPEDEVLKARVRIYHGSDRLTASGRGGRGRGGRGGR</sequence>
<keyword evidence="10" id="KW-1185">Reference proteome</keyword>
<dbReference type="PANTHER" id="PTHR11390:SF20">
    <property type="entry name" value="DNA TOPOISOMERASE 3-BETA-1"/>
    <property type="match status" value="1"/>
</dbReference>
<dbReference type="RefSeq" id="XP_002177365.1">
    <property type="nucleotide sequence ID" value="XM_002177329.1"/>
</dbReference>
<dbReference type="GO" id="GO:0006310">
    <property type="term" value="P:DNA recombination"/>
    <property type="evidence" value="ECO:0007669"/>
    <property type="project" value="TreeGrafter"/>
</dbReference>
<dbReference type="InterPro" id="IPR006171">
    <property type="entry name" value="TOPRIM_dom"/>
</dbReference>
<accession>B7FQA8</accession>
<keyword evidence="6 7" id="KW-0413">Isomerase</keyword>
<dbReference type="PRINTS" id="PR00417">
    <property type="entry name" value="PRTPISMRASEI"/>
</dbReference>
<gene>
    <name evidence="9" type="ORF">PHATRDRAFT_8810</name>
</gene>
<dbReference type="InterPro" id="IPR003602">
    <property type="entry name" value="Topo_IA_DNA-bd_dom"/>
</dbReference>
<reference evidence="10" key="2">
    <citation type="submission" date="2008-08" db="EMBL/GenBank/DDBJ databases">
        <authorList>
            <consortium name="Diatom Consortium"/>
            <person name="Grigoriev I."/>
            <person name="Grimwood J."/>
            <person name="Kuo A."/>
            <person name="Otillar R.P."/>
            <person name="Salamov A."/>
            <person name="Detter J.C."/>
            <person name="Lindquist E."/>
            <person name="Shapiro H."/>
            <person name="Lucas S."/>
            <person name="Glavina del Rio T."/>
            <person name="Pitluck S."/>
            <person name="Rokhsar D."/>
            <person name="Bowler C."/>
        </authorList>
    </citation>
    <scope>GENOME REANNOTATION</scope>
    <source>
        <strain evidence="10">CCAP 1055/1</strain>
    </source>
</reference>
<dbReference type="GO" id="GO:0005634">
    <property type="term" value="C:nucleus"/>
    <property type="evidence" value="ECO:0007669"/>
    <property type="project" value="TreeGrafter"/>
</dbReference>
<dbReference type="InterPro" id="IPR000380">
    <property type="entry name" value="Topo_IA"/>
</dbReference>
<dbReference type="Pfam" id="PF01131">
    <property type="entry name" value="Topoisom_bac"/>
    <property type="match status" value="1"/>
</dbReference>
<dbReference type="CDD" id="cd00186">
    <property type="entry name" value="TOP1Ac"/>
    <property type="match status" value="1"/>
</dbReference>
<comment type="similarity">
    <text evidence="2 7">Belongs to the type IA topoisomerase family.</text>
</comment>
<dbReference type="PANTHER" id="PTHR11390">
    <property type="entry name" value="PROKARYOTIC DNA TOPOISOMERASE"/>
    <property type="match status" value="1"/>
</dbReference>
<dbReference type="SMART" id="SM00493">
    <property type="entry name" value="TOPRIM"/>
    <property type="match status" value="1"/>
</dbReference>
<evidence type="ECO:0000256" key="7">
    <source>
        <dbReference type="RuleBase" id="RU362092"/>
    </source>
</evidence>
<dbReference type="EMBL" id="CM000605">
    <property type="protein sequence ID" value="EEC51828.1"/>
    <property type="molecule type" value="Genomic_DNA"/>
</dbReference>